<proteinExistence type="predicted"/>
<feature type="non-terminal residue" evidence="1">
    <location>
        <position position="1"/>
    </location>
</feature>
<protein>
    <submittedName>
        <fullName evidence="1">Uncharacterized protein</fullName>
    </submittedName>
</protein>
<dbReference type="EMBL" id="LAZR01026275">
    <property type="protein sequence ID" value="KKL69248.1"/>
    <property type="molecule type" value="Genomic_DNA"/>
</dbReference>
<dbReference type="AlphaFoldDB" id="A0A0F9E5J8"/>
<name>A0A0F9E5J8_9ZZZZ</name>
<accession>A0A0F9E5J8</accession>
<gene>
    <name evidence="1" type="ORF">LCGC14_2116900</name>
</gene>
<sequence>PHKIRYLLQEALTTSDFPLLFGDVLDRQLLASYKAVPPVWKAFVRQSTVPRIYPQVGGYRFAMHGGDQFLAEVAQKGEYLASDRTEERYPISVRKYGRQFDISWETMINDDLGALKDTPNRFAMAAMRTEHRVVTAIYASDVGAHAANANLYQVGVNAAATLLSINALEVGIQQMNMFTDEGGEPILATPKYLVVPPALEFTARQILTSATKHVATGVASVPYPTNNVVSQLGLTLIVDKYLPIVNTGNDQHTQWYLFSDPSDIAAIEAAHLTGHERPEIAMKASDKVTVGGGAIGPMSGDFATDNVFYRVRLVFGSAPLDWRATYMGGYLA</sequence>
<evidence type="ECO:0000313" key="1">
    <source>
        <dbReference type="EMBL" id="KKL69248.1"/>
    </source>
</evidence>
<reference evidence="1" key="1">
    <citation type="journal article" date="2015" name="Nature">
        <title>Complex archaea that bridge the gap between prokaryotes and eukaryotes.</title>
        <authorList>
            <person name="Spang A."/>
            <person name="Saw J.H."/>
            <person name="Jorgensen S.L."/>
            <person name="Zaremba-Niedzwiedzka K."/>
            <person name="Martijn J."/>
            <person name="Lind A.E."/>
            <person name="van Eijk R."/>
            <person name="Schleper C."/>
            <person name="Guy L."/>
            <person name="Ettema T.J."/>
        </authorList>
    </citation>
    <scope>NUCLEOTIDE SEQUENCE</scope>
</reference>
<dbReference type="Pfam" id="PF25209">
    <property type="entry name" value="Phage_capsid_4"/>
    <property type="match status" value="1"/>
</dbReference>
<comment type="caution">
    <text evidence="1">The sequence shown here is derived from an EMBL/GenBank/DDBJ whole genome shotgun (WGS) entry which is preliminary data.</text>
</comment>
<organism evidence="1">
    <name type="scientific">marine sediment metagenome</name>
    <dbReference type="NCBI Taxonomy" id="412755"/>
    <lineage>
        <taxon>unclassified sequences</taxon>
        <taxon>metagenomes</taxon>
        <taxon>ecological metagenomes</taxon>
    </lineage>
</organism>